<dbReference type="Pfam" id="PF07591">
    <property type="entry name" value="PT-HINT"/>
    <property type="match status" value="1"/>
</dbReference>
<reference evidence="5 6" key="1">
    <citation type="submission" date="2024-09" db="EMBL/GenBank/DDBJ databases">
        <authorList>
            <person name="Sun Q."/>
            <person name="Mori K."/>
        </authorList>
    </citation>
    <scope>NUCLEOTIDE SEQUENCE [LARGE SCALE GENOMIC DNA]</scope>
    <source>
        <strain evidence="5 6">JCM 3307</strain>
    </source>
</reference>
<dbReference type="Proteomes" id="UP001589608">
    <property type="component" value="Unassembled WGS sequence"/>
</dbReference>
<dbReference type="Gene3D" id="2.170.16.10">
    <property type="entry name" value="Hedgehog/Intein (Hint) domain"/>
    <property type="match status" value="1"/>
</dbReference>
<evidence type="ECO:0000313" key="5">
    <source>
        <dbReference type="EMBL" id="MFB9449089.1"/>
    </source>
</evidence>
<name>A0ABV5MJQ7_9ACTN</name>
<protein>
    <submittedName>
        <fullName evidence="5">Polymorphic toxin-type HINT domain-containing protein</fullName>
    </submittedName>
</protein>
<dbReference type="InterPro" id="IPR022385">
    <property type="entry name" value="Rhs_assc_core"/>
</dbReference>
<dbReference type="EMBL" id="JBHMCA010000063">
    <property type="protein sequence ID" value="MFB9449089.1"/>
    <property type="molecule type" value="Genomic_DNA"/>
</dbReference>
<feature type="domain" description="Hint" evidence="4">
    <location>
        <begin position="2071"/>
        <end position="2171"/>
    </location>
</feature>
<keyword evidence="6" id="KW-1185">Reference proteome</keyword>
<keyword evidence="3" id="KW-0732">Signal</keyword>
<feature type="region of interest" description="Disordered" evidence="2">
    <location>
        <begin position="1612"/>
        <end position="1633"/>
    </location>
</feature>
<sequence length="2331" mass="249802">MSGLKYSGRRIRRALAFTLPVVLLATVGAQASAFAGPPKRIKTPDPIASVPGSYGNSMPVSTGRSLGNAVAPPEAHWPAAVRSEVTLATAGDLSATVDRDTRTAVAVPNTPVRLTAMSVSGKAAAGLQQAGTAPKLRVEILPHDTSKDHPVIVRVSQVDGIAKTGGSVRLSLDYSGFRNAYGGDWSSRLRLVSLPECALSTPDANACQATDLSTANDTSARSVSALVPISGATVALTAGTQASDGGGDFGASALAATSSWSAGGESGDFTYSYPIESPPPIAGPAPYVGLGYSSGAMDGLTAATNNQPSWVGEGFDYAPGMINRSYKACTDDGKTGIGDECWGTDNAALTLPGHSGELLQVSTSPDVWKLRADDGTKVERLTGATNGAHNGEHWKVTTTDGWAYWFGLNRLPGWSANKGETASVFTVPVFGNNSGEPCYDATFANAWCDQAATWNLDYVEDPHGNTMSYWYKQELNHYGRNVTSTAVSTYTRAGHVWHIDYGTRKDNGVDSIYSAGFAPARVVFDTADRCETAGSACAQSNPSNWPDVPWDQQCDSASSCPDKYTPAFFTTRKLSAITTQIWAGTGTDYRNVQRWTLKTSMKPPGDGRAKLLWLDAIGHEGLEGLPAGQSQPTPDVKFTAVSMSNRVDTALTKNPIMRMRISSIETEFGSKIAVTYSDPECVLNSNMPASADNNTKLCYPVYWTPYGTTTATFDWFHKYVVKGVVVSDFTGSRPSKVGMQETYQYIGAPAWHYDDNELIPAAHKTWGQWRGYQKVRKIVGAADTAQIQTDTVFFRGMHGDRTSTGTRSVQMPVDADFGGAAVNDEDWRNGQVRETISFNGVGDTAPVLSKTLSTPWEFGPTVTRTRLGVTTRAYVASEKSSTTKLALDGGRGWMTSSKTNIFDAEVGLPDKIGRIVKTGMSNDVSTTADDRCTLTTYATDPSGKILNAVAQQQVIAGTCSATPNLATDLISDVRTWYDSATTFDKTVSKGDVTLTEQVGSIDAGAPVYIKKTEATFDDYGRVKTSKDALNRETKTEYTPPSGSQVTSMSVKNPKLWDTVTTFNPAYGNITSQVDPNGRRTDATYDPLGRATAVWRPGRDKAAGQTASATYGYVVDGFQSNPPLPTSVSTSVLNTAGTGYVTSYQIYDGLMRARQTQSPAVGGGVVLTDTIYDSRGLAVQANSTYFQAGVSWGSLFIPSSPTPGRTLTNYDNAARATDVIFQVNGVEKWRTKTTFGGDHTDTTPPAGGTPSSVWMNATGQTTELRQYRGATPTGAYDATRYTYNKRGNTEKITDSAGTEWSFAFDVRGRTLQTKDPDRGTTDFTYDDADQQLTVTDGRRMTRTSVYDELGRVTDLYQGDAATGALLVHNDYDLVLKGQLSTATRYTPDGRQYSTKVTEFQAGTYWPTKSAIVIPAAEGTPLAGTYTTETSYNPDGSVATAKLPAIGGIGTGSQPAETLTYGYDTLGNPTTLAGLNTYIKATAYDWAGRMTATVYNDGGSRNLAQVWAYEPGTGRLVEHGVYDNDDTSKVYQDLYPSYDNSGRITMLKDLTAQYSAGPDDNQCFRYDYLQHLTNAWTPTNGDCGADPANVQWSALGGPSPYWQSWTYDQAGNRATQKDRTAAGDTTATSTYVLPTDGQPHTLDKVVVKNPAGTVMATNTYNYDDAGNTTTRAVAGRPAQGLTWDAEGQLSSVTDTAGSSSYVYDASGSRLIARDSTGTTLYLGGQEVHLSPTNQVTTTRFYGGSAVRTTAGGLAWTIADQHGTGDLVFKASDLTKTQRRTNPFGNVRGAVAAWPTTRGFVGGITDPTGLTQVGARPYDADLGRFISADPVFNSGDPQAFNSYGYANYNPVSSSDPSGLTRDDGGHAGSDVKYETRSDGKYLFRVKLELHYVCLSSGNCTNQNILMPNVWGFVWVEVEWVNLGPIFKGTTTTPHPERVVNSHKPKVRCPTAPPPPPPPPSCGFFDVKCGWNHPGWWWNGNKGWVEAGGTILSIASCFNPVLCAVTNGTMSAISMADRTYEFVNSGAYKDGWMAAGGFALGMGFDALGFIPGGGAGAHAAEAAGERMLAAGGGCLHSFAPDTPVLLADSTTKQIKDVDVGDEVKSTDPLTGADTTEPVTALHINQDEDLADVTVLGADGASVLHTTQHHPFWNESRNQWTDAADLRPTDRLHAADGSAQTVLEVVVFTASRQMRDLTVGALHTYYVLAGTAPVLVHNCPNPLLGWSTWDDAQKALGPASAWGGADASWEHVVEQSQIDPWMSGFDSRIVNHPDNLIIMNKDLNTAKGKYYSSSHSYTNKMPLRVWIARQGWTYEQQRSFGLYIVNALEEGRGLPA</sequence>
<dbReference type="InterPro" id="IPR056823">
    <property type="entry name" value="TEN-like_YD-shell"/>
</dbReference>
<dbReference type="Gene3D" id="2.180.10.10">
    <property type="entry name" value="RHS repeat-associated core"/>
    <property type="match status" value="2"/>
</dbReference>
<accession>A0ABV5MJQ7</accession>
<dbReference type="SMART" id="SM00306">
    <property type="entry name" value="HintN"/>
    <property type="match status" value="1"/>
</dbReference>
<dbReference type="InterPro" id="IPR036844">
    <property type="entry name" value="Hint_dom_sf"/>
</dbReference>
<dbReference type="PANTHER" id="PTHR32305:SF17">
    <property type="entry name" value="TRNA NUCLEASE WAPA"/>
    <property type="match status" value="1"/>
</dbReference>
<feature type="region of interest" description="Disordered" evidence="2">
    <location>
        <begin position="1231"/>
        <end position="1252"/>
    </location>
</feature>
<comment type="caution">
    <text evidence="5">The sequence shown here is derived from an EMBL/GenBank/DDBJ whole genome shotgun (WGS) entry which is preliminary data.</text>
</comment>
<dbReference type="CDD" id="cd00081">
    <property type="entry name" value="Hint"/>
    <property type="match status" value="1"/>
</dbReference>
<dbReference type="NCBIfam" id="TIGR01643">
    <property type="entry name" value="YD_repeat_2x"/>
    <property type="match status" value="1"/>
</dbReference>
<dbReference type="InterPro" id="IPR050708">
    <property type="entry name" value="T6SS_VgrG/RHS"/>
</dbReference>
<gene>
    <name evidence="5" type="ORF">ACFFTR_38940</name>
</gene>
<dbReference type="RefSeq" id="WP_380030573.1">
    <property type="nucleotide sequence ID" value="NZ_JBHMCA010000063.1"/>
</dbReference>
<proteinExistence type="predicted"/>
<keyword evidence="1" id="KW-0677">Repeat</keyword>
<evidence type="ECO:0000256" key="1">
    <source>
        <dbReference type="ARBA" id="ARBA00022737"/>
    </source>
</evidence>
<feature type="chain" id="PRO_5045808483" evidence="3">
    <location>
        <begin position="36"/>
        <end position="2331"/>
    </location>
</feature>
<feature type="compositionally biased region" description="Polar residues" evidence="2">
    <location>
        <begin position="1621"/>
        <end position="1630"/>
    </location>
</feature>
<feature type="signal peptide" evidence="3">
    <location>
        <begin position="1"/>
        <end position="35"/>
    </location>
</feature>
<dbReference type="InterPro" id="IPR006530">
    <property type="entry name" value="YD"/>
</dbReference>
<evidence type="ECO:0000256" key="2">
    <source>
        <dbReference type="SAM" id="MobiDB-lite"/>
    </source>
</evidence>
<dbReference type="Pfam" id="PF25023">
    <property type="entry name" value="TEN_YD-shell"/>
    <property type="match status" value="1"/>
</dbReference>
<dbReference type="NCBIfam" id="TIGR03696">
    <property type="entry name" value="Rhs_assc_core"/>
    <property type="match status" value="1"/>
</dbReference>
<dbReference type="PANTHER" id="PTHR32305">
    <property type="match status" value="1"/>
</dbReference>
<evidence type="ECO:0000256" key="3">
    <source>
        <dbReference type="SAM" id="SignalP"/>
    </source>
</evidence>
<dbReference type="InterPro" id="IPR003587">
    <property type="entry name" value="Hint_dom_N"/>
</dbReference>
<evidence type="ECO:0000259" key="4">
    <source>
        <dbReference type="SMART" id="SM00306"/>
    </source>
</evidence>
<dbReference type="SUPFAM" id="SSF51294">
    <property type="entry name" value="Hedgehog/intein (Hint) domain"/>
    <property type="match status" value="1"/>
</dbReference>
<organism evidence="5 6">
    <name type="scientific">Dactylosporangium vinaceum</name>
    <dbReference type="NCBI Taxonomy" id="53362"/>
    <lineage>
        <taxon>Bacteria</taxon>
        <taxon>Bacillati</taxon>
        <taxon>Actinomycetota</taxon>
        <taxon>Actinomycetes</taxon>
        <taxon>Micromonosporales</taxon>
        <taxon>Micromonosporaceae</taxon>
        <taxon>Dactylosporangium</taxon>
    </lineage>
</organism>
<evidence type="ECO:0000313" key="6">
    <source>
        <dbReference type="Proteomes" id="UP001589608"/>
    </source>
</evidence>